<evidence type="ECO:0000256" key="5">
    <source>
        <dbReference type="ARBA" id="ARBA00022670"/>
    </source>
</evidence>
<dbReference type="RefSeq" id="WP_091026440.1">
    <property type="nucleotide sequence ID" value="NZ_BKAE01000009.1"/>
</dbReference>
<evidence type="ECO:0000313" key="13">
    <source>
        <dbReference type="Proteomes" id="UP000199004"/>
    </source>
</evidence>
<comment type="subcellular location">
    <subcellularLocation>
        <location evidence="2">Secreted</location>
    </subcellularLocation>
</comment>
<keyword evidence="13" id="KW-1185">Reference proteome</keyword>
<dbReference type="PANTHER" id="PTHR33478">
    <property type="entry name" value="EXTRACELLULAR METALLOPROTEINASE MEP"/>
    <property type="match status" value="1"/>
</dbReference>
<proteinExistence type="inferred from homology"/>
<dbReference type="Pfam" id="PF02128">
    <property type="entry name" value="Peptidase_M36"/>
    <property type="match status" value="1"/>
</dbReference>
<dbReference type="InterPro" id="IPR050371">
    <property type="entry name" value="Fungal_virulence_M36"/>
</dbReference>
<evidence type="ECO:0000313" key="12">
    <source>
        <dbReference type="EMBL" id="SDO27940.1"/>
    </source>
</evidence>
<evidence type="ECO:0000256" key="10">
    <source>
        <dbReference type="ARBA" id="ARBA00023145"/>
    </source>
</evidence>
<keyword evidence="9" id="KW-0482">Metalloprotease</keyword>
<keyword evidence="5" id="KW-0645">Protease</keyword>
<accession>A0A1H0I9K6</accession>
<comment type="cofactor">
    <cofactor evidence="1">
        <name>Zn(2+)</name>
        <dbReference type="ChEBI" id="CHEBI:29105"/>
    </cofactor>
</comment>
<organism evidence="12 13">
    <name type="scientific">Nocardioides szechwanensis</name>
    <dbReference type="NCBI Taxonomy" id="1005944"/>
    <lineage>
        <taxon>Bacteria</taxon>
        <taxon>Bacillati</taxon>
        <taxon>Actinomycetota</taxon>
        <taxon>Actinomycetes</taxon>
        <taxon>Propionibacteriales</taxon>
        <taxon>Nocardioidaceae</taxon>
        <taxon>Nocardioides</taxon>
    </lineage>
</organism>
<keyword evidence="6" id="KW-0479">Metal-binding</keyword>
<keyword evidence="10" id="KW-0865">Zymogen</keyword>
<keyword evidence="4" id="KW-0964">Secreted</keyword>
<dbReference type="Proteomes" id="UP000199004">
    <property type="component" value="Unassembled WGS sequence"/>
</dbReference>
<dbReference type="Gene3D" id="3.10.170.10">
    <property type="match status" value="1"/>
</dbReference>
<evidence type="ECO:0000256" key="6">
    <source>
        <dbReference type="ARBA" id="ARBA00022723"/>
    </source>
</evidence>
<name>A0A1H0I9K6_9ACTN</name>
<dbReference type="SUPFAM" id="SSF55486">
    <property type="entry name" value="Metalloproteases ('zincins'), catalytic domain"/>
    <property type="match status" value="1"/>
</dbReference>
<evidence type="ECO:0000256" key="11">
    <source>
        <dbReference type="SAM" id="MobiDB-lite"/>
    </source>
</evidence>
<dbReference type="PANTHER" id="PTHR33478:SF1">
    <property type="entry name" value="EXTRACELLULAR METALLOPROTEINASE MEP"/>
    <property type="match status" value="1"/>
</dbReference>
<evidence type="ECO:0000256" key="1">
    <source>
        <dbReference type="ARBA" id="ARBA00001947"/>
    </source>
</evidence>
<dbReference type="GO" id="GO:0006508">
    <property type="term" value="P:proteolysis"/>
    <property type="evidence" value="ECO:0007669"/>
    <property type="project" value="UniProtKB-KW"/>
</dbReference>
<dbReference type="GO" id="GO:0004222">
    <property type="term" value="F:metalloendopeptidase activity"/>
    <property type="evidence" value="ECO:0007669"/>
    <property type="project" value="InterPro"/>
</dbReference>
<dbReference type="AlphaFoldDB" id="A0A1H0I9K6"/>
<dbReference type="InterPro" id="IPR027268">
    <property type="entry name" value="Peptidase_M4/M1_CTD_sf"/>
</dbReference>
<dbReference type="STRING" id="1005944.SAMN05192576_3728"/>
<dbReference type="GO" id="GO:0008270">
    <property type="term" value="F:zinc ion binding"/>
    <property type="evidence" value="ECO:0007669"/>
    <property type="project" value="InterPro"/>
</dbReference>
<evidence type="ECO:0000256" key="7">
    <source>
        <dbReference type="ARBA" id="ARBA00022801"/>
    </source>
</evidence>
<keyword evidence="7" id="KW-0378">Hydrolase</keyword>
<gene>
    <name evidence="12" type="ORF">SAMN05192576_3728</name>
</gene>
<protein>
    <submittedName>
        <fullName evidence="12">Fungalysin metallopeptidase (M36)</fullName>
    </submittedName>
</protein>
<feature type="compositionally biased region" description="Polar residues" evidence="11">
    <location>
        <begin position="855"/>
        <end position="874"/>
    </location>
</feature>
<dbReference type="InterPro" id="IPR001842">
    <property type="entry name" value="Peptidase_M36"/>
</dbReference>
<comment type="similarity">
    <text evidence="3">Belongs to the peptidase M36 family.</text>
</comment>
<evidence type="ECO:0000256" key="3">
    <source>
        <dbReference type="ARBA" id="ARBA00006006"/>
    </source>
</evidence>
<evidence type="ECO:0000256" key="4">
    <source>
        <dbReference type="ARBA" id="ARBA00022525"/>
    </source>
</evidence>
<evidence type="ECO:0000256" key="8">
    <source>
        <dbReference type="ARBA" id="ARBA00022833"/>
    </source>
</evidence>
<feature type="region of interest" description="Disordered" evidence="11">
    <location>
        <begin position="850"/>
        <end position="874"/>
    </location>
</feature>
<dbReference type="GO" id="GO:0005615">
    <property type="term" value="C:extracellular space"/>
    <property type="evidence" value="ECO:0007669"/>
    <property type="project" value="InterPro"/>
</dbReference>
<reference evidence="12 13" key="1">
    <citation type="submission" date="2016-10" db="EMBL/GenBank/DDBJ databases">
        <authorList>
            <person name="de Groot N.N."/>
        </authorList>
    </citation>
    <scope>NUCLEOTIDE SEQUENCE [LARGE SCALE GENOMIC DNA]</scope>
    <source>
        <strain evidence="12 13">CGMCC 1.11147</strain>
    </source>
</reference>
<dbReference type="EMBL" id="FNIC01000007">
    <property type="protein sequence ID" value="SDO27940.1"/>
    <property type="molecule type" value="Genomic_DNA"/>
</dbReference>
<dbReference type="Gene3D" id="1.10.390.10">
    <property type="entry name" value="Neutral Protease Domain 2"/>
    <property type="match status" value="1"/>
</dbReference>
<keyword evidence="8" id="KW-0862">Zinc</keyword>
<evidence type="ECO:0000256" key="2">
    <source>
        <dbReference type="ARBA" id="ARBA00004613"/>
    </source>
</evidence>
<dbReference type="OrthoDB" id="5377264at2"/>
<sequence>MTHLPSRGRRYSAAAFALLTATLVPGLLQIPALADTPAAAPRSPASSAPVVDDIRTIGDPVHGMADLDRRGTARPSLTQQRAVAGLGAVDVRWNRFGTPASLLPADGALAETTSADPVKAARTWLSRNASVFGLTAAQVSDLELVSSQPFAVSSARAVLFRQRFGDLTPALASMVTVGVANGEIAYASSSISKTTGDAPSAQLSPLQGWLKAAANVGRAIPGGDLADITQTVADGWTRLAVPGFDQEQLVRLRALAMADGSVRPVLESNVVDAAAAPALGYTLMVDAVTGEILHRQNKVENSSDVFPFQGSITAATCGPRHPFTLTDNNTRQIVAVASTVNAANDIVVKLWGPGNVLLVAGDLGTSPETATYSADPIPGGDYSVQVCPFEDPTAPFLPPGNYGVAVTTSDEGAPGADDLAYNSKWRFFPTNPTMNFSPNHTPGNSVVGCWLAASGCTLSTGPLRNLQAVGPWDFMTASGTSSLTTTGNNATTHEAWASPLTPGGLAQAPVSPTQQYTTPFTDAWNNSKCNPAELVPGGNDINASVTNLFVAHNRMHDYSYYLGFNERNFNLQTDNIGRGGVENDPEVGNAQAGALSGGQPSFLGRDNANQITLQDGVPGITNQYLFQPIAGAFYAPCTDGGLDMGIVAHEYTHAITGRMVGGPDEGLTSEQGGAMGESWSDLVAAEYQFSHGYKNGGNIWAVGVYATGNKQTAIRDYAINRNPLNYSDYGFDSTGVEVHADGEIWNGTQWEVRQALVNKWNKVKRFHYSRAKLQLKCAQGNRDKGVQRPQLCPGNRRWVQLMFDSFLLQQGATSMLDARDAMLAADRMRFNGVNQKVMWAAFARRGMGKGASVPNADSGQPKPSFTSPKGANGTVKFTSTSPGKLFVGDYEARVTPVGDTVKKTKLDNVVGFTPGRYKMLFVSPKTGFTRFTLKVTPGKTAYRIKDKLNLAARASGAKVIGSTAGSRNAGSLIDGTEATNWGGVTAGNVDATRPFVSVDLAGKIHTVRRVQVSAYLNPAPASPTDVPLAADPDSGSRFTALRRFALEACVKNCTKANAKWKRFYVSSADAFPSKRPRPVAPTLNLRSFKVKPTKAAAIRLVVLENQCTGFAGYAGELDNDPVNATDCKTASDRGTIVHAAELQVF</sequence>
<evidence type="ECO:0000256" key="9">
    <source>
        <dbReference type="ARBA" id="ARBA00023049"/>
    </source>
</evidence>